<feature type="transmembrane region" description="Helical" evidence="1">
    <location>
        <begin position="91"/>
        <end position="112"/>
    </location>
</feature>
<keyword evidence="1" id="KW-0472">Membrane</keyword>
<dbReference type="Proteomes" id="UP000479499">
    <property type="component" value="Unassembled WGS sequence"/>
</dbReference>
<feature type="transmembrane region" description="Helical" evidence="1">
    <location>
        <begin position="154"/>
        <end position="174"/>
    </location>
</feature>
<organism evidence="2 3">
    <name type="scientific">Streptococcus equi subsp. ruminatorum</name>
    <dbReference type="NCBI Taxonomy" id="254358"/>
    <lineage>
        <taxon>Bacteria</taxon>
        <taxon>Bacillati</taxon>
        <taxon>Bacillota</taxon>
        <taxon>Bacilli</taxon>
        <taxon>Lactobacillales</taxon>
        <taxon>Streptococcaceae</taxon>
        <taxon>Streptococcus</taxon>
    </lineage>
</organism>
<evidence type="ECO:0000313" key="2">
    <source>
        <dbReference type="EMBL" id="NGL83212.1"/>
    </source>
</evidence>
<comment type="caution">
    <text evidence="2">The sequence shown here is derived from an EMBL/GenBank/DDBJ whole genome shotgun (WGS) entry which is preliminary data.</text>
</comment>
<dbReference type="AlphaFoldDB" id="A0A6M1KHP6"/>
<dbReference type="RefSeq" id="WP_164334774.1">
    <property type="nucleotide sequence ID" value="NZ_JAAKFZ010000001.1"/>
</dbReference>
<gene>
    <name evidence="2" type="ORF">G5B50_00265</name>
</gene>
<evidence type="ECO:0000256" key="1">
    <source>
        <dbReference type="SAM" id="Phobius"/>
    </source>
</evidence>
<feature type="transmembrane region" description="Helical" evidence="1">
    <location>
        <begin position="56"/>
        <end position="79"/>
    </location>
</feature>
<feature type="transmembrane region" description="Helical" evidence="1">
    <location>
        <begin position="186"/>
        <end position="210"/>
    </location>
</feature>
<reference evidence="2 3" key="1">
    <citation type="submission" date="2020-02" db="EMBL/GenBank/DDBJ databases">
        <title>M-like protein SrM is not crucial to the virulence of a novel isolate of Streptococcus equi subsp. ruminatorum from Macaca mulatta.</title>
        <authorList>
            <person name="Guo G."/>
            <person name="Cheng L."/>
            <person name="Zhang W."/>
        </authorList>
    </citation>
    <scope>NUCLEOTIDE SEQUENCE [LARGE SCALE GENOMIC DNA]</scope>
    <source>
        <strain evidence="2 3">FJ1804</strain>
    </source>
</reference>
<keyword evidence="1" id="KW-0812">Transmembrane</keyword>
<sequence length="231" mass="26123">MVMLMRTLLFPVDNGMGTGLTGNGLAAEYDLWTGKVTWRQATKQTIDKQKALTSNLLIIASCLSPVTVAGIILLSRSFPIFEEDLLEKIDIYAPIILGIVLFLAFEALMLAIRVRDPLAQEEPDLKRQYDYFEKMFDFAIRKNISGDSVKTPYLASYLSAAVALLCIPLSYYVYLNPEQFPDSDYGNLSILLATSVFISLVPNFLWNLIIKHIIYIKLIRQTKEKILKNES</sequence>
<dbReference type="EMBL" id="JAAKFZ010000001">
    <property type="protein sequence ID" value="NGL83212.1"/>
    <property type="molecule type" value="Genomic_DNA"/>
</dbReference>
<protein>
    <submittedName>
        <fullName evidence="2">Uncharacterized protein</fullName>
    </submittedName>
</protein>
<accession>A0A6M1KHP6</accession>
<proteinExistence type="predicted"/>
<evidence type="ECO:0000313" key="3">
    <source>
        <dbReference type="Proteomes" id="UP000479499"/>
    </source>
</evidence>
<keyword evidence="1" id="KW-1133">Transmembrane helix</keyword>
<name>A0A6M1KHP6_9STRE</name>